<feature type="domain" description="Response regulatory" evidence="4">
    <location>
        <begin position="3"/>
        <end position="118"/>
    </location>
</feature>
<gene>
    <name evidence="5" type="ORF">Pla110_11150</name>
</gene>
<dbReference type="InterPro" id="IPR003594">
    <property type="entry name" value="HATPase_dom"/>
</dbReference>
<dbReference type="PROSITE" id="PS50110">
    <property type="entry name" value="RESPONSE_REGULATORY"/>
    <property type="match status" value="1"/>
</dbReference>
<name>A0A518CJK3_9PLAN</name>
<evidence type="ECO:0000256" key="2">
    <source>
        <dbReference type="ARBA" id="ARBA00023012"/>
    </source>
</evidence>
<dbReference type="Pfam" id="PF13581">
    <property type="entry name" value="HATPase_c_2"/>
    <property type="match status" value="1"/>
</dbReference>
<dbReference type="InterPro" id="IPR011006">
    <property type="entry name" value="CheY-like_superfamily"/>
</dbReference>
<dbReference type="InterPro" id="IPR036890">
    <property type="entry name" value="HATPase_C_sf"/>
</dbReference>
<dbReference type="CDD" id="cd17535">
    <property type="entry name" value="REC_NarL-like"/>
    <property type="match status" value="1"/>
</dbReference>
<dbReference type="Pfam" id="PF00072">
    <property type="entry name" value="Response_reg"/>
    <property type="match status" value="1"/>
</dbReference>
<evidence type="ECO:0000256" key="3">
    <source>
        <dbReference type="PROSITE-ProRule" id="PRU00169"/>
    </source>
</evidence>
<evidence type="ECO:0000313" key="6">
    <source>
        <dbReference type="Proteomes" id="UP000317178"/>
    </source>
</evidence>
<keyword evidence="2" id="KW-0902">Two-component regulatory system</keyword>
<dbReference type="InterPro" id="IPR050595">
    <property type="entry name" value="Bact_response_regulator"/>
</dbReference>
<dbReference type="EMBL" id="CP036281">
    <property type="protein sequence ID" value="QDU79405.1"/>
    <property type="molecule type" value="Genomic_DNA"/>
</dbReference>
<dbReference type="AlphaFoldDB" id="A0A518CJK3"/>
<dbReference type="SUPFAM" id="SSF52172">
    <property type="entry name" value="CheY-like"/>
    <property type="match status" value="1"/>
</dbReference>
<dbReference type="KEGG" id="plon:Pla110_11150"/>
<dbReference type="PANTHER" id="PTHR44591:SF14">
    <property type="entry name" value="PROTEIN PILG"/>
    <property type="match status" value="1"/>
</dbReference>
<dbReference type="Gene3D" id="3.30.565.10">
    <property type="entry name" value="Histidine kinase-like ATPase, C-terminal domain"/>
    <property type="match status" value="1"/>
</dbReference>
<dbReference type="GO" id="GO:0000160">
    <property type="term" value="P:phosphorelay signal transduction system"/>
    <property type="evidence" value="ECO:0007669"/>
    <property type="project" value="UniProtKB-KW"/>
</dbReference>
<sequence>MPTILVVDDSAADRIRVGGLMKKIPDVNIVFASNGVEALEAIEDHIPDIVLTDLQMPEMDGLELVSTIKKEYRLIPVIILTGEGSETVAVQALQQGAASYVSKPRMAKDLRDIVERVLSTAEAQSAQTRLMTYRMTRNETEFCIENDPALISSLVSYLQEEVTRMRFCDETERLRVGIALDEAILNAYYHGNLEISSALREQDHQAYYNLAEERRHQDPYQSRRIHITATLTPEKATYIVRDEGAGFDQSTLPDPADPANLEKPCGRGVLLMKTFMDEIHFSETGNQVTLVKHRSKPFLDDCDDEEDDDDI</sequence>
<dbReference type="SUPFAM" id="SSF55874">
    <property type="entry name" value="ATPase domain of HSP90 chaperone/DNA topoisomerase II/histidine kinase"/>
    <property type="match status" value="1"/>
</dbReference>
<organism evidence="5 6">
    <name type="scientific">Polystyrenella longa</name>
    <dbReference type="NCBI Taxonomy" id="2528007"/>
    <lineage>
        <taxon>Bacteria</taxon>
        <taxon>Pseudomonadati</taxon>
        <taxon>Planctomycetota</taxon>
        <taxon>Planctomycetia</taxon>
        <taxon>Planctomycetales</taxon>
        <taxon>Planctomycetaceae</taxon>
        <taxon>Polystyrenella</taxon>
    </lineage>
</organism>
<keyword evidence="6" id="KW-1185">Reference proteome</keyword>
<dbReference type="SMART" id="SM00448">
    <property type="entry name" value="REC"/>
    <property type="match status" value="1"/>
</dbReference>
<feature type="modified residue" description="4-aspartylphosphate" evidence="3">
    <location>
        <position position="53"/>
    </location>
</feature>
<accession>A0A518CJK3</accession>
<dbReference type="PANTHER" id="PTHR44591">
    <property type="entry name" value="STRESS RESPONSE REGULATOR PROTEIN 1"/>
    <property type="match status" value="1"/>
</dbReference>
<protein>
    <recommendedName>
        <fullName evidence="4">Response regulatory domain-containing protein</fullName>
    </recommendedName>
</protein>
<evidence type="ECO:0000313" key="5">
    <source>
        <dbReference type="EMBL" id="QDU79405.1"/>
    </source>
</evidence>
<evidence type="ECO:0000259" key="4">
    <source>
        <dbReference type="PROSITE" id="PS50110"/>
    </source>
</evidence>
<dbReference type="CDD" id="cd16936">
    <property type="entry name" value="HATPase_RsbW-like"/>
    <property type="match status" value="1"/>
</dbReference>
<dbReference type="InterPro" id="IPR001789">
    <property type="entry name" value="Sig_transdc_resp-reg_receiver"/>
</dbReference>
<dbReference type="RefSeq" id="WP_144993980.1">
    <property type="nucleotide sequence ID" value="NZ_CP036281.1"/>
</dbReference>
<evidence type="ECO:0000256" key="1">
    <source>
        <dbReference type="ARBA" id="ARBA00022553"/>
    </source>
</evidence>
<dbReference type="OrthoDB" id="9770645at2"/>
<proteinExistence type="predicted"/>
<reference evidence="5 6" key="1">
    <citation type="submission" date="2019-02" db="EMBL/GenBank/DDBJ databases">
        <title>Deep-cultivation of Planctomycetes and their phenomic and genomic characterization uncovers novel biology.</title>
        <authorList>
            <person name="Wiegand S."/>
            <person name="Jogler M."/>
            <person name="Boedeker C."/>
            <person name="Pinto D."/>
            <person name="Vollmers J."/>
            <person name="Rivas-Marin E."/>
            <person name="Kohn T."/>
            <person name="Peeters S.H."/>
            <person name="Heuer A."/>
            <person name="Rast P."/>
            <person name="Oberbeckmann S."/>
            <person name="Bunk B."/>
            <person name="Jeske O."/>
            <person name="Meyerdierks A."/>
            <person name="Storesund J.E."/>
            <person name="Kallscheuer N."/>
            <person name="Luecker S."/>
            <person name="Lage O.M."/>
            <person name="Pohl T."/>
            <person name="Merkel B.J."/>
            <person name="Hornburger P."/>
            <person name="Mueller R.-W."/>
            <person name="Bruemmer F."/>
            <person name="Labrenz M."/>
            <person name="Spormann A.M."/>
            <person name="Op den Camp H."/>
            <person name="Overmann J."/>
            <person name="Amann R."/>
            <person name="Jetten M.S.M."/>
            <person name="Mascher T."/>
            <person name="Medema M.H."/>
            <person name="Devos D.P."/>
            <person name="Kaster A.-K."/>
            <person name="Ovreas L."/>
            <person name="Rohde M."/>
            <person name="Galperin M.Y."/>
            <person name="Jogler C."/>
        </authorList>
    </citation>
    <scope>NUCLEOTIDE SEQUENCE [LARGE SCALE GENOMIC DNA]</scope>
    <source>
        <strain evidence="5 6">Pla110</strain>
    </source>
</reference>
<dbReference type="InterPro" id="IPR058245">
    <property type="entry name" value="NreC/VraR/RcsB-like_REC"/>
</dbReference>
<dbReference type="Proteomes" id="UP000317178">
    <property type="component" value="Chromosome"/>
</dbReference>
<dbReference type="Gene3D" id="3.40.50.2300">
    <property type="match status" value="1"/>
</dbReference>
<keyword evidence="1 3" id="KW-0597">Phosphoprotein</keyword>